<name>A0ABX2PLC8_9RHOB</name>
<organism evidence="4 5">
    <name type="scientific">Ruegeria haliotis</name>
    <dbReference type="NCBI Taxonomy" id="2747601"/>
    <lineage>
        <taxon>Bacteria</taxon>
        <taxon>Pseudomonadati</taxon>
        <taxon>Pseudomonadota</taxon>
        <taxon>Alphaproteobacteria</taxon>
        <taxon>Rhodobacterales</taxon>
        <taxon>Roseobacteraceae</taxon>
        <taxon>Ruegeria</taxon>
    </lineage>
</organism>
<proteinExistence type="predicted"/>
<keyword evidence="1" id="KW-0808">Transferase</keyword>
<dbReference type="EMBL" id="JABXWT010000001">
    <property type="protein sequence ID" value="NVO54276.1"/>
    <property type="molecule type" value="Genomic_DNA"/>
</dbReference>
<evidence type="ECO:0000256" key="2">
    <source>
        <dbReference type="ARBA" id="ARBA00023315"/>
    </source>
</evidence>
<dbReference type="PANTHER" id="PTHR43877:SF2">
    <property type="entry name" value="AMINOALKYLPHOSPHONATE N-ACETYLTRANSFERASE-RELATED"/>
    <property type="match status" value="1"/>
</dbReference>
<dbReference type="CDD" id="cd04301">
    <property type="entry name" value="NAT_SF"/>
    <property type="match status" value="1"/>
</dbReference>
<keyword evidence="2" id="KW-0012">Acyltransferase</keyword>
<reference evidence="4 5" key="1">
    <citation type="submission" date="2020-06" db="EMBL/GenBank/DDBJ databases">
        <authorList>
            <person name="Cao W.R."/>
        </authorList>
    </citation>
    <scope>NUCLEOTIDE SEQUENCE [LARGE SCALE GENOMIC DNA]</scope>
    <source>
        <strain evidence="4 5">B1Z28</strain>
    </source>
</reference>
<evidence type="ECO:0000256" key="1">
    <source>
        <dbReference type="ARBA" id="ARBA00022679"/>
    </source>
</evidence>
<comment type="caution">
    <text evidence="4">The sequence shown here is derived from an EMBL/GenBank/DDBJ whole genome shotgun (WGS) entry which is preliminary data.</text>
</comment>
<evidence type="ECO:0000259" key="3">
    <source>
        <dbReference type="PROSITE" id="PS51186"/>
    </source>
</evidence>
<dbReference type="InterPro" id="IPR000182">
    <property type="entry name" value="GNAT_dom"/>
</dbReference>
<evidence type="ECO:0000313" key="4">
    <source>
        <dbReference type="EMBL" id="NVO54276.1"/>
    </source>
</evidence>
<evidence type="ECO:0000313" key="5">
    <source>
        <dbReference type="Proteomes" id="UP000630805"/>
    </source>
</evidence>
<dbReference type="Pfam" id="PF13673">
    <property type="entry name" value="Acetyltransf_10"/>
    <property type="match status" value="1"/>
</dbReference>
<dbReference type="PROSITE" id="PS51186">
    <property type="entry name" value="GNAT"/>
    <property type="match status" value="1"/>
</dbReference>
<dbReference type="Gene3D" id="3.40.630.30">
    <property type="match status" value="1"/>
</dbReference>
<dbReference type="InterPro" id="IPR016181">
    <property type="entry name" value="Acyl_CoA_acyltransferase"/>
</dbReference>
<keyword evidence="5" id="KW-1185">Reference proteome</keyword>
<feature type="domain" description="N-acetyltransferase" evidence="3">
    <location>
        <begin position="18"/>
        <end position="170"/>
    </location>
</feature>
<dbReference type="PANTHER" id="PTHR43877">
    <property type="entry name" value="AMINOALKYLPHOSPHONATE N-ACETYLTRANSFERASE-RELATED-RELATED"/>
    <property type="match status" value="1"/>
</dbReference>
<protein>
    <submittedName>
        <fullName evidence="4">GNAT family N-acetyltransferase</fullName>
    </submittedName>
</protein>
<dbReference type="Proteomes" id="UP000630805">
    <property type="component" value="Unassembled WGS sequence"/>
</dbReference>
<gene>
    <name evidence="4" type="ORF">HW561_00535</name>
</gene>
<dbReference type="SUPFAM" id="SSF55729">
    <property type="entry name" value="Acyl-CoA N-acyltransferases (Nat)"/>
    <property type="match status" value="1"/>
</dbReference>
<dbReference type="RefSeq" id="WP_176861258.1">
    <property type="nucleotide sequence ID" value="NZ_JABXWT010000001.1"/>
</dbReference>
<dbReference type="InterPro" id="IPR050832">
    <property type="entry name" value="Bact_Acetyltransf"/>
</dbReference>
<sequence>MQNKRGISQAFSQPPEGITLRRATVFDVFDLSRVLIRSITELCGADHQGDPRSIALWTANKDAATIRGWIEAGSQIWLAEHAGQVAAVGGLSCAGLITLLYVDPAHTRRGVGAALLSKLEQQLAAAGCATATLDATCTARAFYIRQGWQPTDAPGEWNGIPQFPMRKSLHPTD</sequence>
<accession>A0ABX2PLC8</accession>